<evidence type="ECO:0000313" key="8">
    <source>
        <dbReference type="Proteomes" id="UP000823872"/>
    </source>
</evidence>
<feature type="region of interest" description="Disordered" evidence="4">
    <location>
        <begin position="93"/>
        <end position="124"/>
    </location>
</feature>
<comment type="subcellular location">
    <subcellularLocation>
        <location evidence="3">Nucleus</location>
    </subcellularLocation>
</comment>
<dbReference type="SMART" id="SM00355">
    <property type="entry name" value="ZnF_C2H2"/>
    <property type="match status" value="2"/>
</dbReference>
<feature type="domain" description="C2H2-type" evidence="5">
    <location>
        <begin position="511"/>
        <end position="538"/>
    </location>
</feature>
<keyword evidence="2" id="KW-0479">Metal-binding</keyword>
<evidence type="ECO:0008006" key="9">
    <source>
        <dbReference type="Google" id="ProtNLM"/>
    </source>
</evidence>
<feature type="compositionally biased region" description="Basic and acidic residues" evidence="4">
    <location>
        <begin position="254"/>
        <end position="267"/>
    </location>
</feature>
<name>A0ABI8AQ89_FELCA</name>
<keyword evidence="1 3" id="KW-0539">Nucleus</keyword>
<accession>A0ABI8AQ89</accession>
<dbReference type="PROSITE" id="PS00028">
    <property type="entry name" value="ZINC_FINGER_C2H2_1"/>
    <property type="match status" value="2"/>
</dbReference>
<feature type="region of interest" description="Disordered" evidence="4">
    <location>
        <begin position="365"/>
        <end position="473"/>
    </location>
</feature>
<reference evidence="7 8" key="1">
    <citation type="submission" date="2021-02" db="EMBL/GenBank/DDBJ databases">
        <title>Safari Cat Assemblies.</title>
        <authorList>
            <person name="Bredemeyer K.R."/>
            <person name="Murphy W.J."/>
        </authorList>
    </citation>
    <scope>NUCLEOTIDE SEQUENCE [LARGE SCALE GENOMIC DNA]</scope>
</reference>
<feature type="region of interest" description="Disordered" evidence="4">
    <location>
        <begin position="215"/>
        <end position="267"/>
    </location>
</feature>
<keyword evidence="8" id="KW-1185">Reference proteome</keyword>
<dbReference type="PANTHER" id="PTHR45935:SF32">
    <property type="entry name" value="ZINC FINGER AND SCAN DOMAIN CONTAINING 18"/>
    <property type="match status" value="1"/>
</dbReference>
<dbReference type="InterPro" id="IPR013087">
    <property type="entry name" value="Znf_C2H2_type"/>
</dbReference>
<dbReference type="Pfam" id="PF02023">
    <property type="entry name" value="SCAN"/>
    <property type="match status" value="1"/>
</dbReference>
<sequence length="580" mass="63567">MQVKPVLFKVQLYFGFLVVLRRGAILAPRHPKCGRKSGIHPNLAWYPMHRVYVVGMNCSYVNLPSTTGALSLDSHISQCRFGKMLPLEKAFANPRSSPAPPELPMLGSAAEDQQEDSRSGLGEVPANLESSRLHFRNFIYQEAAGPHQALDQLYELCRQWLRPEAHSKEQMLELLVLEQFLSALPDKVRSSVVAQHPENCQKAASLVKDLADALEEPDGSVKTGEDMEPSETQAAPNISCPAPDPVLLGQGCAGDKKPEQPKPAKAEPKKLTFPEMPLYLGEWGHLDPAEENLKTFRKLLLWGYQLAQPDDTCRLETEELRLVEAEPPEGSFSGDRRWQESKESMCETLMERITREILVCPLTGAAPEEEEQPQKVLEPQEREPSPVPRAQRQSVIREPAQDRGTAGESPTVPVAPAAPRQGLGRKRPHSKDVGGQGSEPVSSMSHPQQRHVKEPAASGLGAGSLGASCSAADEPGLSRGKPYACSECGETFAWISHFIDHLRSHSGRKLYACQGCWKTFHFSLALAEHQKTHEKEKGYALGWALGPHPAACGAHAGGRLRGLPGCVAGDIFPVQPEAQR</sequence>
<dbReference type="InterPro" id="IPR038269">
    <property type="entry name" value="SCAN_sf"/>
</dbReference>
<dbReference type="InterPro" id="IPR036236">
    <property type="entry name" value="Znf_C2H2_sf"/>
</dbReference>
<evidence type="ECO:0000259" key="6">
    <source>
        <dbReference type="PROSITE" id="PS50804"/>
    </source>
</evidence>
<keyword evidence="2" id="KW-0862">Zinc</keyword>
<evidence type="ECO:0000256" key="3">
    <source>
        <dbReference type="PROSITE-ProRule" id="PRU00187"/>
    </source>
</evidence>
<keyword evidence="2" id="KW-0863">Zinc-finger</keyword>
<dbReference type="Gene3D" id="1.10.4020.10">
    <property type="entry name" value="DNA breaking-rejoining enzymes"/>
    <property type="match status" value="1"/>
</dbReference>
<evidence type="ECO:0000256" key="1">
    <source>
        <dbReference type="ARBA" id="ARBA00023242"/>
    </source>
</evidence>
<dbReference type="SUPFAM" id="SSF57667">
    <property type="entry name" value="beta-beta-alpha zinc fingers"/>
    <property type="match status" value="1"/>
</dbReference>
<dbReference type="PANTHER" id="PTHR45935">
    <property type="entry name" value="PROTEIN ZBED8-RELATED"/>
    <property type="match status" value="1"/>
</dbReference>
<protein>
    <recommendedName>
        <fullName evidence="9">Zinc finger and SCAN domain containing 18</fullName>
    </recommendedName>
</protein>
<dbReference type="InterPro" id="IPR003309">
    <property type="entry name" value="SCAN_dom"/>
</dbReference>
<reference evidence="7" key="3">
    <citation type="submission" date="2025-09" db="UniProtKB">
        <authorList>
            <consortium name="Ensembl"/>
        </authorList>
    </citation>
    <scope>IDENTIFICATION</scope>
    <source>
        <strain evidence="7">breed Abyssinian</strain>
    </source>
</reference>
<dbReference type="Gene3D" id="3.30.160.60">
    <property type="entry name" value="Classic Zinc Finger"/>
    <property type="match status" value="2"/>
</dbReference>
<feature type="domain" description="C2H2-type" evidence="5">
    <location>
        <begin position="483"/>
        <end position="510"/>
    </location>
</feature>
<evidence type="ECO:0000256" key="4">
    <source>
        <dbReference type="SAM" id="MobiDB-lite"/>
    </source>
</evidence>
<evidence type="ECO:0000256" key="2">
    <source>
        <dbReference type="PROSITE-ProRule" id="PRU00042"/>
    </source>
</evidence>
<evidence type="ECO:0000259" key="5">
    <source>
        <dbReference type="PROSITE" id="PS50157"/>
    </source>
</evidence>
<dbReference type="Ensembl" id="ENSFCTT00005092363.1">
    <property type="protein sequence ID" value="ENSFCTP00005061360.1"/>
    <property type="gene ID" value="ENSFCTG00005033575.1"/>
</dbReference>
<evidence type="ECO:0000313" key="7">
    <source>
        <dbReference type="Ensembl" id="ENSFCTP00005061360.1"/>
    </source>
</evidence>
<dbReference type="SUPFAM" id="SSF47353">
    <property type="entry name" value="Retrovirus capsid dimerization domain-like"/>
    <property type="match status" value="1"/>
</dbReference>
<dbReference type="CDD" id="cd07936">
    <property type="entry name" value="SCAN"/>
    <property type="match status" value="1"/>
</dbReference>
<organism evidence="7 8">
    <name type="scientific">Felis catus</name>
    <name type="common">Cat</name>
    <name type="synonym">Felis silvestris catus</name>
    <dbReference type="NCBI Taxonomy" id="9685"/>
    <lineage>
        <taxon>Eukaryota</taxon>
        <taxon>Metazoa</taxon>
        <taxon>Chordata</taxon>
        <taxon>Craniata</taxon>
        <taxon>Vertebrata</taxon>
        <taxon>Euteleostomi</taxon>
        <taxon>Mammalia</taxon>
        <taxon>Eutheria</taxon>
        <taxon>Laurasiatheria</taxon>
        <taxon>Carnivora</taxon>
        <taxon>Feliformia</taxon>
        <taxon>Felidae</taxon>
        <taxon>Felinae</taxon>
        <taxon>Felis</taxon>
    </lineage>
</organism>
<reference evidence="7" key="2">
    <citation type="submission" date="2025-08" db="UniProtKB">
        <authorList>
            <consortium name="Ensembl"/>
        </authorList>
    </citation>
    <scope>IDENTIFICATION</scope>
    <source>
        <strain evidence="7">breed Abyssinian</strain>
    </source>
</reference>
<dbReference type="PROSITE" id="PS50804">
    <property type="entry name" value="SCAN_BOX"/>
    <property type="match status" value="1"/>
</dbReference>
<dbReference type="Proteomes" id="UP000823872">
    <property type="component" value="Chromosome E2"/>
</dbReference>
<proteinExistence type="predicted"/>
<dbReference type="InterPro" id="IPR050916">
    <property type="entry name" value="SCAN-C2H2_zinc_finger"/>
</dbReference>
<dbReference type="GeneTree" id="ENSGT00940000163034"/>
<dbReference type="SMART" id="SM00431">
    <property type="entry name" value="SCAN"/>
    <property type="match status" value="1"/>
</dbReference>
<dbReference type="PROSITE" id="PS50157">
    <property type="entry name" value="ZINC_FINGER_C2H2_2"/>
    <property type="match status" value="2"/>
</dbReference>
<gene>
    <name evidence="7" type="primary">ZSCAN18</name>
</gene>
<feature type="domain" description="SCAN box" evidence="6">
    <location>
        <begin position="132"/>
        <end position="214"/>
    </location>
</feature>